<keyword evidence="5" id="KW-1031">Host cell junction</keyword>
<comment type="function">
    <text evidence="6">Transports viral genome to neighboring plant cells directly through plasmosdesmata, without any budding. The movement protein allows efficient cell to cell propagation, by bypassing the host cell wall barrier. Acts by forming a tubular structure at the host plasmodesmata, enlarging it enough to allow free passage of virion capsids.</text>
</comment>
<name>A0A220K8Z9_9BROM</name>
<evidence type="ECO:0000256" key="5">
    <source>
        <dbReference type="ARBA" id="ARBA00023081"/>
    </source>
</evidence>
<accession>A0A220K8Z9</accession>
<dbReference type="Pfam" id="PF01573">
    <property type="entry name" value="Bromo_MP"/>
    <property type="match status" value="1"/>
</dbReference>
<comment type="subcellular location">
    <subcellularLocation>
        <location evidence="1">Host cell junction</location>
        <location evidence="1">Host plasmodesma</location>
    </subcellularLocation>
</comment>
<dbReference type="EMBL" id="KY883320">
    <property type="protein sequence ID" value="ASJ26563.1"/>
    <property type="molecule type" value="Genomic_RNA"/>
</dbReference>
<dbReference type="GO" id="GO:0044219">
    <property type="term" value="C:host cell plasmodesma"/>
    <property type="evidence" value="ECO:0007669"/>
    <property type="project" value="UniProtKB-SubCell"/>
</dbReference>
<evidence type="ECO:0000256" key="7">
    <source>
        <dbReference type="ARBA" id="ARBA00032603"/>
    </source>
</evidence>
<keyword evidence="4" id="KW-0916">Viral movement protein</keyword>
<feature type="region of interest" description="Disordered" evidence="8">
    <location>
        <begin position="261"/>
        <end position="286"/>
    </location>
</feature>
<evidence type="ECO:0000256" key="3">
    <source>
        <dbReference type="ARBA" id="ARBA00022448"/>
    </source>
</evidence>
<evidence type="ECO:0000256" key="8">
    <source>
        <dbReference type="SAM" id="MobiDB-lite"/>
    </source>
</evidence>
<evidence type="ECO:0000256" key="4">
    <source>
        <dbReference type="ARBA" id="ARBA00023031"/>
    </source>
</evidence>
<dbReference type="GO" id="GO:0046740">
    <property type="term" value="P:transport of virus in host, cell to cell"/>
    <property type="evidence" value="ECO:0007669"/>
    <property type="project" value="UniProtKB-KW"/>
</dbReference>
<evidence type="ECO:0000256" key="6">
    <source>
        <dbReference type="ARBA" id="ARBA00025275"/>
    </source>
</evidence>
<protein>
    <recommendedName>
        <fullName evidence="2">Movement protein</fullName>
    </recommendedName>
    <alternativeName>
        <fullName evidence="7">Protein 3A</fullName>
    </alternativeName>
</protein>
<evidence type="ECO:0000313" key="9">
    <source>
        <dbReference type="EMBL" id="ASJ26563.1"/>
    </source>
</evidence>
<reference evidence="9" key="1">
    <citation type="submission" date="2017-04" db="EMBL/GenBank/DDBJ databases">
        <title>Generic amplicon deep sequencing to determine Ilarvirus species diversity in Prunus.</title>
        <authorList>
            <person name="Kinoti W.M."/>
            <person name="Constable F.E."/>
            <person name="Nancarrow N."/>
            <person name="Plummer K.M."/>
            <person name="Rodoni B."/>
        </authorList>
    </citation>
    <scope>NUCLEOTIDE SEQUENCE</scope>
    <source>
        <strain evidence="9">K75R3</strain>
    </source>
</reference>
<proteinExistence type="predicted"/>
<dbReference type="InterPro" id="IPR002538">
    <property type="entry name" value="Bromo_MP"/>
</dbReference>
<sequence length="286" mass="32311">MTTLGDKPSSDFEVGECSMEQFQRVSNDLHKLMLSAEMRNLPTKGCHVLQLKNMSKTKSLKLESKEQRGFIAKMADGLRRKFTEMLVGFFIIYVPLIQKTTSGLMTLKMIQSDTGERSDIITDFDASEAKVIMDRWGRSLVAEAQLELLYSIVCTDIRPEAVVGELMVFWDETMSRRVVYSERGNPIVFPIMETQPSRYLKDKNLLMSMIRGRIEVGAEGCDVAPTQLKVEPLGDKRQVLTIKPKEEPMKESKDIKIEEVSDGKHLKEQTKAVEMGDKPPIGNISG</sequence>
<feature type="compositionally biased region" description="Basic and acidic residues" evidence="8">
    <location>
        <begin position="261"/>
        <end position="277"/>
    </location>
</feature>
<evidence type="ECO:0000256" key="2">
    <source>
        <dbReference type="ARBA" id="ARBA00014660"/>
    </source>
</evidence>
<organism evidence="9">
    <name type="scientific">Ilarvirus ApMV</name>
    <dbReference type="NCBI Taxonomy" id="12319"/>
    <lineage>
        <taxon>Viruses</taxon>
        <taxon>Riboviria</taxon>
        <taxon>Orthornavirae</taxon>
        <taxon>Kitrinoviricota</taxon>
        <taxon>Alsuviricetes</taxon>
        <taxon>Martellivirales</taxon>
        <taxon>Bromoviridae</taxon>
        <taxon>Ilarvirus</taxon>
    </lineage>
</organism>
<evidence type="ECO:0000256" key="1">
    <source>
        <dbReference type="ARBA" id="ARBA00004621"/>
    </source>
</evidence>
<keyword evidence="3" id="KW-0813">Transport</keyword>